<gene>
    <name evidence="4" type="ORF">DFP76_11264</name>
</gene>
<sequence length="268" mass="30046">MKNVSFLIADDSQSVRSVVKSTIYDQLGSQRILSAVNGLTAKLILQKQAVDVVISDLDMPHLNGFQLLDFIRSHPKLKDTPFIMMASEDSKSFVVDAIEKGVTQYLVKPFTPERLEDAIRRAWYGSEQRRNARVSDLPPHRFKVSFKSQESVPGKIKNISSSGMLFEVPYTDQINLFDKCRVSLSMPTSKAQDISITELVYYIVRIEAASSTQEGLHVCDVAINLDTLESQPNCVSELARLMDSLTLEGVKNRQVLEDSDNPKDEMVS</sequence>
<evidence type="ECO:0000313" key="4">
    <source>
        <dbReference type="EMBL" id="RBO79674.1"/>
    </source>
</evidence>
<reference evidence="4 5" key="1">
    <citation type="submission" date="2018-06" db="EMBL/GenBank/DDBJ databases">
        <title>Genomic Encyclopedia of Type Strains, Phase III (KMG-III): the genomes of soil and plant-associated and newly described type strains.</title>
        <authorList>
            <person name="Whitman W."/>
        </authorList>
    </citation>
    <scope>NUCLEOTIDE SEQUENCE [LARGE SCALE GENOMIC DNA]</scope>
    <source>
        <strain evidence="4 5">CECT 7732</strain>
    </source>
</reference>
<proteinExistence type="predicted"/>
<protein>
    <submittedName>
        <fullName evidence="4">Two-component system chemotaxis response regulator CheY</fullName>
    </submittedName>
</protein>
<accession>A0A366CTP5</accession>
<keyword evidence="1 2" id="KW-0597">Phosphoprotein</keyword>
<dbReference type="RefSeq" id="WP_113875665.1">
    <property type="nucleotide sequence ID" value="NZ_QNRF01000012.1"/>
</dbReference>
<feature type="domain" description="Response regulatory" evidence="3">
    <location>
        <begin position="5"/>
        <end position="123"/>
    </location>
</feature>
<dbReference type="AlphaFoldDB" id="A0A366CTP5"/>
<name>A0A366CTP5_9GAMM</name>
<dbReference type="SUPFAM" id="SSF52172">
    <property type="entry name" value="CheY-like"/>
    <property type="match status" value="1"/>
</dbReference>
<dbReference type="InterPro" id="IPR050595">
    <property type="entry name" value="Bact_response_regulator"/>
</dbReference>
<dbReference type="PROSITE" id="PS50110">
    <property type="entry name" value="RESPONSE_REGULATORY"/>
    <property type="match status" value="1"/>
</dbReference>
<dbReference type="SMART" id="SM00448">
    <property type="entry name" value="REC"/>
    <property type="match status" value="1"/>
</dbReference>
<dbReference type="Proteomes" id="UP000252086">
    <property type="component" value="Unassembled WGS sequence"/>
</dbReference>
<organism evidence="4 5">
    <name type="scientific">Marinomonas aquiplantarum</name>
    <dbReference type="NCBI Taxonomy" id="491951"/>
    <lineage>
        <taxon>Bacteria</taxon>
        <taxon>Pseudomonadati</taxon>
        <taxon>Pseudomonadota</taxon>
        <taxon>Gammaproteobacteria</taxon>
        <taxon>Oceanospirillales</taxon>
        <taxon>Oceanospirillaceae</taxon>
        <taxon>Marinomonas</taxon>
    </lineage>
</organism>
<dbReference type="PANTHER" id="PTHR44591">
    <property type="entry name" value="STRESS RESPONSE REGULATOR PROTEIN 1"/>
    <property type="match status" value="1"/>
</dbReference>
<evidence type="ECO:0000313" key="5">
    <source>
        <dbReference type="Proteomes" id="UP000252086"/>
    </source>
</evidence>
<dbReference type="Pfam" id="PF00072">
    <property type="entry name" value="Response_reg"/>
    <property type="match status" value="1"/>
</dbReference>
<comment type="caution">
    <text evidence="4">The sequence shown here is derived from an EMBL/GenBank/DDBJ whole genome shotgun (WGS) entry which is preliminary data.</text>
</comment>
<dbReference type="InterPro" id="IPR001789">
    <property type="entry name" value="Sig_transdc_resp-reg_receiver"/>
</dbReference>
<evidence type="ECO:0000259" key="3">
    <source>
        <dbReference type="PROSITE" id="PS50110"/>
    </source>
</evidence>
<keyword evidence="5" id="KW-1185">Reference proteome</keyword>
<feature type="modified residue" description="4-aspartylphosphate" evidence="2">
    <location>
        <position position="56"/>
    </location>
</feature>
<dbReference type="EMBL" id="QNRF01000012">
    <property type="protein sequence ID" value="RBO79674.1"/>
    <property type="molecule type" value="Genomic_DNA"/>
</dbReference>
<dbReference type="GO" id="GO:0000160">
    <property type="term" value="P:phosphorelay signal transduction system"/>
    <property type="evidence" value="ECO:0007669"/>
    <property type="project" value="InterPro"/>
</dbReference>
<dbReference type="InterPro" id="IPR011006">
    <property type="entry name" value="CheY-like_superfamily"/>
</dbReference>
<dbReference type="OrthoDB" id="9800897at2"/>
<evidence type="ECO:0000256" key="1">
    <source>
        <dbReference type="ARBA" id="ARBA00022553"/>
    </source>
</evidence>
<dbReference type="PANTHER" id="PTHR44591:SF25">
    <property type="entry name" value="CHEMOTAXIS TWO-COMPONENT RESPONSE REGULATOR"/>
    <property type="match status" value="1"/>
</dbReference>
<dbReference type="Gene3D" id="3.40.50.2300">
    <property type="match status" value="1"/>
</dbReference>
<evidence type="ECO:0000256" key="2">
    <source>
        <dbReference type="PROSITE-ProRule" id="PRU00169"/>
    </source>
</evidence>